<feature type="active site" description="Proton acceptor" evidence="4">
    <location>
        <position position="15"/>
    </location>
</feature>
<organism evidence="8 9">
    <name type="scientific">Clostridium beijerinckii</name>
    <name type="common">Clostridium MP</name>
    <dbReference type="NCBI Taxonomy" id="1520"/>
    <lineage>
        <taxon>Bacteria</taxon>
        <taxon>Bacillati</taxon>
        <taxon>Bacillota</taxon>
        <taxon>Clostridia</taxon>
        <taxon>Eubacteriales</taxon>
        <taxon>Clostridiaceae</taxon>
        <taxon>Clostridium</taxon>
    </lineage>
</organism>
<evidence type="ECO:0000313" key="8">
    <source>
        <dbReference type="EMBL" id="AJG97565.1"/>
    </source>
</evidence>
<name>A0A0B5Q9G1_CLOBE</name>
<dbReference type="InterPro" id="IPR051795">
    <property type="entry name" value="Glycosyl_Hydrlase_43"/>
</dbReference>
<evidence type="ECO:0000256" key="6">
    <source>
        <dbReference type="RuleBase" id="RU361187"/>
    </source>
</evidence>
<evidence type="ECO:0000256" key="1">
    <source>
        <dbReference type="ARBA" id="ARBA00009865"/>
    </source>
</evidence>
<keyword evidence="2 6" id="KW-0378">Hydrolase</keyword>
<evidence type="ECO:0000259" key="7">
    <source>
        <dbReference type="Pfam" id="PF17851"/>
    </source>
</evidence>
<dbReference type="SUPFAM" id="SSF49899">
    <property type="entry name" value="Concanavalin A-like lectins/glucanases"/>
    <property type="match status" value="1"/>
</dbReference>
<keyword evidence="3 6" id="KW-0326">Glycosidase</keyword>
<dbReference type="InterPro" id="IPR041542">
    <property type="entry name" value="GH43_C2"/>
</dbReference>
<evidence type="ECO:0000256" key="4">
    <source>
        <dbReference type="PIRSR" id="PIRSR606710-1"/>
    </source>
</evidence>
<dbReference type="PANTHER" id="PTHR42812">
    <property type="entry name" value="BETA-XYLOSIDASE"/>
    <property type="match status" value="1"/>
</dbReference>
<evidence type="ECO:0000256" key="2">
    <source>
        <dbReference type="ARBA" id="ARBA00022801"/>
    </source>
</evidence>
<feature type="site" description="Important for catalytic activity, responsible for pKa modulation of the active site Glu and correct orientation of both the proton donor and substrate" evidence="5">
    <location>
        <position position="128"/>
    </location>
</feature>
<dbReference type="STRING" id="1520.LF65_00943"/>
<protein>
    <recommendedName>
        <fullName evidence="7">Beta-xylosidase C-terminal Concanavalin A-like domain-containing protein</fullName>
    </recommendedName>
</protein>
<dbReference type="Gene3D" id="2.115.10.20">
    <property type="entry name" value="Glycosyl hydrolase domain, family 43"/>
    <property type="match status" value="1"/>
</dbReference>
<accession>A0A0B5Q9G1</accession>
<sequence>MNIVNNPVIKGFNPDPSIVRVNEDFYIATSTFEWFPGVSIYHSKDLEHWNLISNALSDENTLDLTGIDSACGIWAPNLTYSNGIFYLIYTIVYTNRSRFKDTHNFMVTATDIKGPWSKPIFLNCSGFDPSLFHDEDGRKWLVNMTIDHRIDKTRFSGIVLQEYDGEKEKLIGPIHKIFNGSEIGTTEGPNIIKYKGYYYLTVAEGGTEFGHCVTIARSKELTGVYEIDPNNPMLTSKAEVEYPIQRAGHGQLVQDHKGNWYMAHLCSRPVDGYSILGRETAIQNIKYTDDGWFKIDGSNGNLPMSNFKTNLGRLEEKFGIIREEFDIQEVPLNFLTLRKSFKSSNMSLTERKGYLRIRGGNSLSSKFNQSFIARRQQNFSYECKVCLEFNPESHHHMAGLVCYYNYDNYHYCKISRDELLGLSISITTLNNREVIETPCVSLPEGTSRFYIKAYVNRDKLRFSYSIDGEKYFELDYSLDMRILSDEHVNGNGFTGAMIGVGCQDLLGNGIYVDVDWFEYKGLD</sequence>
<dbReference type="GO" id="GO:0004553">
    <property type="term" value="F:hydrolase activity, hydrolyzing O-glycosyl compounds"/>
    <property type="evidence" value="ECO:0007669"/>
    <property type="project" value="InterPro"/>
</dbReference>
<dbReference type="InterPro" id="IPR013320">
    <property type="entry name" value="ConA-like_dom_sf"/>
</dbReference>
<dbReference type="Proteomes" id="UP000031866">
    <property type="component" value="Chromosome"/>
</dbReference>
<dbReference type="RefSeq" id="WP_041894431.1">
    <property type="nucleotide sequence ID" value="NZ_CP010086.2"/>
</dbReference>
<proteinExistence type="inferred from homology"/>
<dbReference type="AlphaFoldDB" id="A0A0B5Q9G1"/>
<dbReference type="CDD" id="cd09000">
    <property type="entry name" value="GH43_SXA-like"/>
    <property type="match status" value="1"/>
</dbReference>
<dbReference type="Gene3D" id="2.60.120.200">
    <property type="match status" value="1"/>
</dbReference>
<dbReference type="Pfam" id="PF04616">
    <property type="entry name" value="Glyco_hydro_43"/>
    <property type="match status" value="1"/>
</dbReference>
<feature type="active site" description="Proton donor" evidence="4">
    <location>
        <position position="187"/>
    </location>
</feature>
<dbReference type="Pfam" id="PF17851">
    <property type="entry name" value="GH43_C2"/>
    <property type="match status" value="1"/>
</dbReference>
<gene>
    <name evidence="8" type="ORF">LF65_00943</name>
</gene>
<evidence type="ECO:0000256" key="3">
    <source>
        <dbReference type="ARBA" id="ARBA00023295"/>
    </source>
</evidence>
<feature type="domain" description="Beta-xylosidase C-terminal Concanavalin A-like" evidence="7">
    <location>
        <begin position="322"/>
        <end position="520"/>
    </location>
</feature>
<reference evidence="9" key="1">
    <citation type="submission" date="2014-12" db="EMBL/GenBank/DDBJ databases">
        <title>Genome sequence of Clostridium beijerinckii strain 59B.</title>
        <authorList>
            <person name="Little G.T."/>
            <person name="Minton N.P."/>
        </authorList>
    </citation>
    <scope>NUCLEOTIDE SEQUENCE [LARGE SCALE GENOMIC DNA]</scope>
    <source>
        <strain evidence="9">59B</strain>
    </source>
</reference>
<dbReference type="OrthoDB" id="9801455at2"/>
<dbReference type="KEGG" id="cbei:LF65_00943"/>
<dbReference type="EMBL" id="CP010086">
    <property type="protein sequence ID" value="AJG97565.1"/>
    <property type="molecule type" value="Genomic_DNA"/>
</dbReference>
<dbReference type="InterPro" id="IPR006710">
    <property type="entry name" value="Glyco_hydro_43"/>
</dbReference>
<dbReference type="PANTHER" id="PTHR42812:SF12">
    <property type="entry name" value="BETA-XYLOSIDASE-RELATED"/>
    <property type="match status" value="1"/>
</dbReference>
<dbReference type="GO" id="GO:0005975">
    <property type="term" value="P:carbohydrate metabolic process"/>
    <property type="evidence" value="ECO:0007669"/>
    <property type="project" value="InterPro"/>
</dbReference>
<evidence type="ECO:0000313" key="9">
    <source>
        <dbReference type="Proteomes" id="UP000031866"/>
    </source>
</evidence>
<dbReference type="SUPFAM" id="SSF75005">
    <property type="entry name" value="Arabinanase/levansucrase/invertase"/>
    <property type="match status" value="1"/>
</dbReference>
<dbReference type="InterPro" id="IPR023296">
    <property type="entry name" value="Glyco_hydro_beta-prop_sf"/>
</dbReference>
<evidence type="ECO:0000256" key="5">
    <source>
        <dbReference type="PIRSR" id="PIRSR606710-2"/>
    </source>
</evidence>
<comment type="similarity">
    <text evidence="1 6">Belongs to the glycosyl hydrolase 43 family.</text>
</comment>